<comment type="caution">
    <text evidence="3">The sequence shown here is derived from an EMBL/GenBank/DDBJ whole genome shotgun (WGS) entry which is preliminary data.</text>
</comment>
<evidence type="ECO:0000313" key="3">
    <source>
        <dbReference type="EMBL" id="KAH7261584.1"/>
    </source>
</evidence>
<dbReference type="Proteomes" id="UP000813427">
    <property type="component" value="Unassembled WGS sequence"/>
</dbReference>
<name>A0A8K0WGS7_9HYPO</name>
<protein>
    <recommendedName>
        <fullName evidence="2">Zn(2)-C6 fungal-type domain-containing protein</fullName>
    </recommendedName>
</protein>
<dbReference type="PROSITE" id="PS00463">
    <property type="entry name" value="ZN2_CY6_FUNGAL_1"/>
    <property type="match status" value="1"/>
</dbReference>
<dbReference type="InterPro" id="IPR001138">
    <property type="entry name" value="Zn2Cys6_DnaBD"/>
</dbReference>
<accession>A0A8K0WGS7</accession>
<organism evidence="3 4">
    <name type="scientific">Fusarium tricinctum</name>
    <dbReference type="NCBI Taxonomy" id="61284"/>
    <lineage>
        <taxon>Eukaryota</taxon>
        <taxon>Fungi</taxon>
        <taxon>Dikarya</taxon>
        <taxon>Ascomycota</taxon>
        <taxon>Pezizomycotina</taxon>
        <taxon>Sordariomycetes</taxon>
        <taxon>Hypocreomycetidae</taxon>
        <taxon>Hypocreales</taxon>
        <taxon>Nectriaceae</taxon>
        <taxon>Fusarium</taxon>
        <taxon>Fusarium tricinctum species complex</taxon>
    </lineage>
</organism>
<feature type="domain" description="Zn(2)-C6 fungal-type" evidence="2">
    <location>
        <begin position="12"/>
        <end position="41"/>
    </location>
</feature>
<dbReference type="InterPro" id="IPR036864">
    <property type="entry name" value="Zn2-C6_fun-type_DNA-bd_sf"/>
</dbReference>
<dbReference type="OrthoDB" id="3546279at2759"/>
<dbReference type="GO" id="GO:0001228">
    <property type="term" value="F:DNA-binding transcription activator activity, RNA polymerase II-specific"/>
    <property type="evidence" value="ECO:0007669"/>
    <property type="project" value="TreeGrafter"/>
</dbReference>
<keyword evidence="1" id="KW-0539">Nucleus</keyword>
<dbReference type="PANTHER" id="PTHR47784:SF5">
    <property type="entry name" value="STEROL UPTAKE CONTROL PROTEIN 2"/>
    <property type="match status" value="1"/>
</dbReference>
<dbReference type="AlphaFoldDB" id="A0A8K0WGS7"/>
<dbReference type="PROSITE" id="PS50048">
    <property type="entry name" value="ZN2_CY6_FUNGAL_2"/>
    <property type="match status" value="1"/>
</dbReference>
<dbReference type="GO" id="GO:0008270">
    <property type="term" value="F:zinc ion binding"/>
    <property type="evidence" value="ECO:0007669"/>
    <property type="project" value="InterPro"/>
</dbReference>
<evidence type="ECO:0000259" key="2">
    <source>
        <dbReference type="PROSITE" id="PS50048"/>
    </source>
</evidence>
<dbReference type="Pfam" id="PF00172">
    <property type="entry name" value="Zn_clus"/>
    <property type="match status" value="1"/>
</dbReference>
<dbReference type="CDD" id="cd00067">
    <property type="entry name" value="GAL4"/>
    <property type="match status" value="1"/>
</dbReference>
<dbReference type="Gene3D" id="4.10.240.10">
    <property type="entry name" value="Zn(2)-C6 fungal-type DNA-binding domain"/>
    <property type="match status" value="1"/>
</dbReference>
<gene>
    <name evidence="3" type="ORF">BKA59DRAFT_461558</name>
</gene>
<dbReference type="SUPFAM" id="SSF57701">
    <property type="entry name" value="Zn2/Cys6 DNA-binding domain"/>
    <property type="match status" value="1"/>
</dbReference>
<dbReference type="EMBL" id="JAGPXF010000001">
    <property type="protein sequence ID" value="KAH7261584.1"/>
    <property type="molecule type" value="Genomic_DNA"/>
</dbReference>
<keyword evidence="4" id="KW-1185">Reference proteome</keyword>
<reference evidence="3" key="1">
    <citation type="journal article" date="2021" name="Nat. Commun.">
        <title>Genetic determinants of endophytism in the Arabidopsis root mycobiome.</title>
        <authorList>
            <person name="Mesny F."/>
            <person name="Miyauchi S."/>
            <person name="Thiergart T."/>
            <person name="Pickel B."/>
            <person name="Atanasova L."/>
            <person name="Karlsson M."/>
            <person name="Huettel B."/>
            <person name="Barry K.W."/>
            <person name="Haridas S."/>
            <person name="Chen C."/>
            <person name="Bauer D."/>
            <person name="Andreopoulos W."/>
            <person name="Pangilinan J."/>
            <person name="LaButti K."/>
            <person name="Riley R."/>
            <person name="Lipzen A."/>
            <person name="Clum A."/>
            <person name="Drula E."/>
            <person name="Henrissat B."/>
            <person name="Kohler A."/>
            <person name="Grigoriev I.V."/>
            <person name="Martin F.M."/>
            <person name="Hacquard S."/>
        </authorList>
    </citation>
    <scope>NUCLEOTIDE SEQUENCE</scope>
    <source>
        <strain evidence="3">MPI-SDFR-AT-0068</strain>
    </source>
</reference>
<evidence type="ECO:0000313" key="4">
    <source>
        <dbReference type="Proteomes" id="UP000813427"/>
    </source>
</evidence>
<evidence type="ECO:0000256" key="1">
    <source>
        <dbReference type="ARBA" id="ARBA00023242"/>
    </source>
</evidence>
<dbReference type="SMART" id="SM00066">
    <property type="entry name" value="GAL4"/>
    <property type="match status" value="1"/>
</dbReference>
<proteinExistence type="predicted"/>
<sequence length="428" mass="47956">MKRLGYRKSRKGCIRCKQRRVKCDENAPCSACIRHEVPCSLEPPLAASTELPRSHPRTLAREEQIHLTTSPSEPGNGHPSSSPTAGLFSYLSHVQYGSPGLSDSQDWILDIELMHHYTAEGHRTLHTPCHHDTEVLQNDIPHEGLSQPFLLHQILAFSALHLAYLSPERRHKYLIQASKHQGVAISIMNSMLAKSWDPEACHALYGTSIFLAISAFGTLPSCDRYNTFQAIDSLVDIFVLARGMNTILRSSEEDIRKGPLGKLMAGCDCESATPSSYLAELMPQLKELLTQLDEQTPDVSEDKRTTLTETLGSLVETIQIAGSNKRARSFLEQRVIFGWPMRVPSTFLILLRNKDPLAMVVISHYCVLLKSGETKCWYFEGWASVLMKPIVASVAGTPWEELIKWSTETIESMASKTTESRNQYNSKY</sequence>
<dbReference type="PANTHER" id="PTHR47784">
    <property type="entry name" value="STEROL UPTAKE CONTROL PROTEIN 2"/>
    <property type="match status" value="1"/>
</dbReference>
<dbReference type="InterPro" id="IPR053157">
    <property type="entry name" value="Sterol_Uptake_Regulator"/>
</dbReference>